<dbReference type="EMBL" id="JFHC01000005">
    <property type="protein sequence ID" value="KDR43873.1"/>
    <property type="molecule type" value="Genomic_DNA"/>
</dbReference>
<name>A0A069PSY3_9BURK</name>
<proteinExistence type="predicted"/>
<dbReference type="InterPro" id="IPR021267">
    <property type="entry name" value="DUF2844"/>
</dbReference>
<feature type="signal peptide" evidence="1">
    <location>
        <begin position="1"/>
        <end position="27"/>
    </location>
</feature>
<keyword evidence="1" id="KW-0732">Signal</keyword>
<dbReference type="RefSeq" id="WP_051672306.1">
    <property type="nucleotide sequence ID" value="NZ_CADFFX010000001.1"/>
</dbReference>
<organism evidence="2 3">
    <name type="scientific">Caballeronia glathei</name>
    <dbReference type="NCBI Taxonomy" id="60547"/>
    <lineage>
        <taxon>Bacteria</taxon>
        <taxon>Pseudomonadati</taxon>
        <taxon>Pseudomonadota</taxon>
        <taxon>Betaproteobacteria</taxon>
        <taxon>Burkholderiales</taxon>
        <taxon>Burkholderiaceae</taxon>
        <taxon>Caballeronia</taxon>
    </lineage>
</organism>
<reference evidence="2 3" key="1">
    <citation type="submission" date="2014-03" db="EMBL/GenBank/DDBJ databases">
        <title>Draft Genome Sequences of Four Burkholderia Strains.</title>
        <authorList>
            <person name="Liu X.Y."/>
            <person name="Li C.X."/>
            <person name="Xu J.H."/>
        </authorList>
    </citation>
    <scope>NUCLEOTIDE SEQUENCE [LARGE SCALE GENOMIC DNA]</scope>
    <source>
        <strain evidence="2 3">DSM 50014</strain>
    </source>
</reference>
<keyword evidence="3" id="KW-1185">Reference proteome</keyword>
<dbReference type="Proteomes" id="UP000027466">
    <property type="component" value="Unassembled WGS sequence"/>
</dbReference>
<evidence type="ECO:0000256" key="1">
    <source>
        <dbReference type="SAM" id="SignalP"/>
    </source>
</evidence>
<dbReference type="Pfam" id="PF11005">
    <property type="entry name" value="DUF2844"/>
    <property type="match status" value="1"/>
</dbReference>
<evidence type="ECO:0008006" key="4">
    <source>
        <dbReference type="Google" id="ProtNLM"/>
    </source>
</evidence>
<evidence type="ECO:0000313" key="2">
    <source>
        <dbReference type="EMBL" id="KDR43873.1"/>
    </source>
</evidence>
<protein>
    <recommendedName>
        <fullName evidence="4">DUF2844 domain-containing protein</fullName>
    </recommendedName>
</protein>
<sequence>MRRFRSPHYFIAAISGAAAMTGQPALAQLGSTLSVESGHAHGAVLHRSQTGQIAFRETVDAHGTIVRQYVNSSGEVYAVTWRGPTMPDIEALLGAHFGRYRTGALSSQAYSGLHSSRVEEGDLIVESSVRLREFNGRAWLARALPPGVAQSDIE</sequence>
<gene>
    <name evidence="2" type="ORF">BG61_29320</name>
</gene>
<evidence type="ECO:0000313" key="3">
    <source>
        <dbReference type="Proteomes" id="UP000027466"/>
    </source>
</evidence>
<dbReference type="AlphaFoldDB" id="A0A069PSY3"/>
<comment type="caution">
    <text evidence="2">The sequence shown here is derived from an EMBL/GenBank/DDBJ whole genome shotgun (WGS) entry which is preliminary data.</text>
</comment>
<accession>A0A069PSY3</accession>
<feature type="chain" id="PRO_5007372397" description="DUF2844 domain-containing protein" evidence="1">
    <location>
        <begin position="28"/>
        <end position="154"/>
    </location>
</feature>